<dbReference type="OMA" id="NGLERDC"/>
<feature type="region of interest" description="Disordered" evidence="1">
    <location>
        <begin position="184"/>
        <end position="206"/>
    </location>
</feature>
<reference evidence="2" key="1">
    <citation type="submission" date="2002-04" db="EMBL/GenBank/DDBJ databases">
        <authorList>
            <person name="El-Sayed N.M."/>
            <person name="Khalak H."/>
            <person name="Adams M.D."/>
        </authorList>
    </citation>
    <scope>NUCLEOTIDE SEQUENCE</scope>
    <source>
        <strain evidence="2">GUTat10.1</strain>
    </source>
</reference>
<dbReference type="RefSeq" id="XP_844690.1">
    <property type="nucleotide sequence ID" value="XM_839597.1"/>
</dbReference>
<gene>
    <name evidence="3" type="primary">Tb04.24M18.410</name>
    <name evidence="2" type="ORF">Tb927.4.5440</name>
</gene>
<evidence type="ECO:0000256" key="1">
    <source>
        <dbReference type="SAM" id="MobiDB-lite"/>
    </source>
</evidence>
<feature type="compositionally biased region" description="Polar residues" evidence="1">
    <location>
        <begin position="185"/>
        <end position="194"/>
    </location>
</feature>
<feature type="compositionally biased region" description="Basic and acidic residues" evidence="1">
    <location>
        <begin position="197"/>
        <end position="206"/>
    </location>
</feature>
<dbReference type="GeneID" id="3657079"/>
<feature type="region of interest" description="Disordered" evidence="1">
    <location>
        <begin position="71"/>
        <end position="90"/>
    </location>
</feature>
<accession>D6XEU8</accession>
<dbReference type="VEuPathDB" id="TriTrypDB:Tb927.4.5440"/>
<dbReference type="AlphaFoldDB" id="Q580P3"/>
<dbReference type="OrthoDB" id="254224at2759"/>
<reference evidence="2" key="4">
    <citation type="submission" date="2005-04" db="EMBL/GenBank/DDBJ databases">
        <title>.</title>
        <authorList>
            <person name="Ghedin E."/>
            <person name="Blandin G."/>
            <person name="Bartholomeu D."/>
            <person name="Caler E."/>
            <person name="Haas B."/>
            <person name="Hannick L."/>
            <person name="Shallom J."/>
            <person name="Hou L."/>
            <person name="Djikeng A."/>
            <person name="Feldblyum T."/>
            <person name="Hostetler J."/>
            <person name="Johnson J."/>
            <person name="Jones K."/>
            <person name="Koo H.L."/>
            <person name="Larkin C."/>
            <person name="Pai G."/>
            <person name="Peterson J."/>
            <person name="Khalak H.G."/>
            <person name="Salzberg S."/>
            <person name="Simpson A.J."/>
            <person name="Tallon L."/>
            <person name="Van Aken S."/>
            <person name="Wanless D."/>
            <person name="White O."/>
            <person name="Wortman J."/>
            <person name="Fraser C.M."/>
            <person name="El-Sayed N.M.A."/>
        </authorList>
    </citation>
    <scope>NUCLEOTIDE SEQUENCE</scope>
    <source>
        <strain evidence="2">GUTat10.1</strain>
    </source>
</reference>
<dbReference type="EMBL" id="AC096672">
    <property type="protein sequence ID" value="AAX79141.1"/>
    <property type="molecule type" value="Genomic_DNA"/>
</dbReference>
<evidence type="ECO:0000313" key="2">
    <source>
        <dbReference type="EMBL" id="AAX79141.1"/>
    </source>
</evidence>
<organism evidence="2 4">
    <name type="scientific">Trypanosoma brucei brucei (strain 927/4 GUTat10.1)</name>
    <dbReference type="NCBI Taxonomy" id="185431"/>
    <lineage>
        <taxon>Eukaryota</taxon>
        <taxon>Discoba</taxon>
        <taxon>Euglenozoa</taxon>
        <taxon>Kinetoplastea</taxon>
        <taxon>Metakinetoplastina</taxon>
        <taxon>Trypanosomatida</taxon>
        <taxon>Trypanosomatidae</taxon>
        <taxon>Trypanosoma</taxon>
    </lineage>
</organism>
<keyword evidence="4" id="KW-1185">Reference proteome</keyword>
<dbReference type="EMBL" id="CP000067">
    <property type="protein sequence ID" value="AAZ11131.1"/>
    <property type="molecule type" value="Genomic_DNA"/>
</dbReference>
<name>Q580P3_TRYB2</name>
<dbReference type="KEGG" id="tbr:Tb927.4.5440"/>
<evidence type="ECO:0000313" key="3">
    <source>
        <dbReference type="EMBL" id="AAZ11131.1"/>
    </source>
</evidence>
<dbReference type="PaxDb" id="5691-AAZ11131"/>
<reference evidence="3" key="5">
    <citation type="submission" date="2005-04" db="EMBL/GenBank/DDBJ databases">
        <title>Sequencing, closure, and annotation of Trypanosoma brucei chromosomes 2 through 8.</title>
        <authorList>
            <person name="Ghedin E."/>
            <person name="Blandin G."/>
            <person name="Bartholomeu D."/>
            <person name="Caler E."/>
            <person name="Haas B."/>
            <person name="Hannick L."/>
            <person name="Shallom J."/>
            <person name="Hou L."/>
            <person name="Djikeng A."/>
            <person name="Feldblyum T."/>
            <person name="Hostetler J."/>
            <person name="Johnson J."/>
            <person name="Jones K."/>
            <person name="Koo H.L."/>
            <person name="Larkin C."/>
            <person name="Pai G."/>
            <person name="Peterson J."/>
            <person name="Khalak H.G."/>
            <person name="Salzberg S."/>
            <person name="Simpson A.J."/>
            <person name="Tallon L."/>
            <person name="Van Aken S."/>
            <person name="Wanless D."/>
            <person name="White O."/>
            <person name="Wortman J."/>
            <person name="Fraser C.M."/>
            <person name="El-Sayed N.M.A."/>
        </authorList>
    </citation>
    <scope>NUCLEOTIDE SEQUENCE</scope>
    <source>
        <strain evidence="3">927/4 GUTat10.1</strain>
    </source>
</reference>
<dbReference type="Proteomes" id="UP000008524">
    <property type="component" value="Chromosome 4"/>
</dbReference>
<protein>
    <submittedName>
        <fullName evidence="2">Uncharacterized protein</fullName>
    </submittedName>
</protein>
<evidence type="ECO:0000313" key="4">
    <source>
        <dbReference type="Proteomes" id="UP000008524"/>
    </source>
</evidence>
<reference evidence="3" key="2">
    <citation type="journal article" date="2005" name="Science">
        <title>Comparative genomics of trypanosomatid parasitic protozoa.</title>
        <authorList>
            <person name="El-Sayed N.M."/>
            <person name="Myler P.J."/>
            <person name="Blandin G."/>
            <person name="Berriman M."/>
            <person name="Crabtree J."/>
            <person name="Aggarwal G."/>
            <person name="Caler E."/>
            <person name="Renauld H."/>
            <person name="Worthey E.A."/>
            <person name="Hertz-Fowler C."/>
            <person name="Ghedin E."/>
            <person name="Peacock C."/>
            <person name="Bartholomeu D.C."/>
            <person name="Haas B.J."/>
            <person name="Tran A.N."/>
            <person name="Wortman J.R."/>
            <person name="Alsmark U.C."/>
            <person name="Angiuoli S."/>
            <person name="Anupama A."/>
            <person name="Badger J."/>
            <person name="Bringaud F."/>
            <person name="Cadag E."/>
            <person name="Carlton J.M."/>
            <person name="Cerqueira G.C."/>
            <person name="Creasy T."/>
            <person name="Delcher A.L."/>
            <person name="Djikeng A."/>
            <person name="Embley T.M."/>
            <person name="Hauser C."/>
            <person name="Ivens A.C."/>
            <person name="Kummerfeld S.K."/>
            <person name="Pereira-Leal J.B."/>
            <person name="Nilsson D."/>
            <person name="Peterson J."/>
            <person name="Salzberg S.L."/>
            <person name="Shallom J."/>
            <person name="Silva J.C."/>
            <person name="Sundaram J."/>
            <person name="Westenberger S."/>
            <person name="White O."/>
            <person name="Melville S.E."/>
            <person name="Donelson J.E."/>
            <person name="Andersson B."/>
            <person name="Stuart K.D."/>
            <person name="Hall N."/>
        </authorList>
    </citation>
    <scope>NUCLEOTIDE SEQUENCE</scope>
    <source>
        <strain evidence="3">927/4 GUTat10.1</strain>
    </source>
</reference>
<sequence length="247" mass="28582">MSHVCDVFERRGLLVKHMAQQLSDIVAAVEERPKRAREDYGADDGKAFKCRWCAIKYTVYAWLQKHTEKQLTRGAMKPQDVSGSDGEAEQEEQDKREFVCYRCQRVLKSKTWPTRHKYEPTSNTNSEDSDVAKQSVTVACSICRKQYHYRWLPQRIPTKHLGHDESLRPQPRVKPKRKVVRAEAQAQSEVSESLESAGRDNGERPPKRLRVVRHTEGKEGMDNVCGGNSSVYKQWCSLVWHTRTPRQ</sequence>
<accession>Q580P3</accession>
<dbReference type="InParanoid" id="Q580P3"/>
<proteinExistence type="predicted"/>
<reference evidence="3 4" key="3">
    <citation type="journal article" date="2005" name="Science">
        <title>The genome of the African trypanosome Trypanosoma brucei.</title>
        <authorList>
            <person name="Berriman M."/>
            <person name="Ghedin E."/>
            <person name="Hertz-Fowler C."/>
            <person name="Blandin G."/>
            <person name="Renauld H."/>
            <person name="Bartholomeu D.C."/>
            <person name="Lennard N.J."/>
            <person name="Caler E."/>
            <person name="Hamlin N.E."/>
            <person name="Haas B."/>
            <person name="Bohme U."/>
            <person name="Hannick L."/>
            <person name="Aslett M.A."/>
            <person name="Shallom J."/>
            <person name="Marcello L."/>
            <person name="Hou L."/>
            <person name="Wickstead B."/>
            <person name="Alsmark U.C."/>
            <person name="Arrowsmith C."/>
            <person name="Atkin R.J."/>
            <person name="Barron A.J."/>
            <person name="Bringaud F."/>
            <person name="Brooks K."/>
            <person name="Carrington M."/>
            <person name="Cherevach I."/>
            <person name="Chillingworth T.J."/>
            <person name="Churcher C."/>
            <person name="Clark L.N."/>
            <person name="Corton C.H."/>
            <person name="Cronin A."/>
            <person name="Davies R.M."/>
            <person name="Doggett J."/>
            <person name="Djikeng A."/>
            <person name="Feldblyum T."/>
            <person name="Field M.C."/>
            <person name="Fraser A."/>
            <person name="Goodhead I."/>
            <person name="Hance Z."/>
            <person name="Harper D."/>
            <person name="Harris B.R."/>
            <person name="Hauser H."/>
            <person name="Hostetler J."/>
            <person name="Ivens A."/>
            <person name="Jagels K."/>
            <person name="Johnson D."/>
            <person name="Johnson J."/>
            <person name="Jones K."/>
            <person name="Kerhornou A.X."/>
            <person name="Koo H."/>
            <person name="Larke N."/>
            <person name="Landfear S."/>
            <person name="Larkin C."/>
            <person name="Leech V."/>
            <person name="Line A."/>
            <person name="Lord A."/>
            <person name="Macleod A."/>
            <person name="Mooney P.J."/>
            <person name="Moule S."/>
            <person name="Martin D.M."/>
            <person name="Morgan G.W."/>
            <person name="Mungall K."/>
            <person name="Norbertczak H."/>
            <person name="Ormond D."/>
            <person name="Pai G."/>
            <person name="Peacock C.S."/>
            <person name="Peterson J."/>
            <person name="Quail M.A."/>
            <person name="Rabbinowitsch E."/>
            <person name="Rajandream M.A."/>
            <person name="Reitter C."/>
            <person name="Salzberg S.L."/>
            <person name="Sanders M."/>
            <person name="Schobel S."/>
            <person name="Sharp S."/>
            <person name="Simmonds M."/>
            <person name="Simpson A.J."/>
            <person name="Tallon L."/>
            <person name="Turner C.M."/>
            <person name="Tait A."/>
            <person name="Tivey A.R."/>
            <person name="Van Aken S."/>
            <person name="Walker D."/>
            <person name="Wanless D."/>
            <person name="Wang S."/>
            <person name="White B."/>
            <person name="White O."/>
            <person name="Whitehead S."/>
            <person name="Woodward J."/>
            <person name="Wortman J."/>
            <person name="Adams M.D."/>
            <person name="Embley T.M."/>
            <person name="Gull K."/>
            <person name="Ullu E."/>
            <person name="Barry J.D."/>
            <person name="Fairlamb A.H."/>
            <person name="Opperdoes F."/>
            <person name="Barrell B.G."/>
            <person name="Donelson J.E."/>
            <person name="Hall N."/>
            <person name="Fraser C.M."/>
            <person name="Melville S.E."/>
            <person name="El-Sayed N.M."/>
        </authorList>
    </citation>
    <scope>NUCLEOTIDE SEQUENCE [LARGE SCALE GENOMIC DNA]</scope>
    <source>
        <strain evidence="3 4">927/4 GUTat10.1</strain>
    </source>
</reference>